<feature type="non-terminal residue" evidence="1">
    <location>
        <position position="35"/>
    </location>
</feature>
<gene>
    <name evidence="1" type="ORF">METZ01_LOCUS285324</name>
</gene>
<evidence type="ECO:0000313" key="1">
    <source>
        <dbReference type="EMBL" id="SVC32470.1"/>
    </source>
</evidence>
<name>A0A382L731_9ZZZZ</name>
<proteinExistence type="predicted"/>
<sequence>MEVACGSSDGRMHVLWSMTMNAEGAAAHDTSPSSG</sequence>
<dbReference type="EMBL" id="UINC01085173">
    <property type="protein sequence ID" value="SVC32470.1"/>
    <property type="molecule type" value="Genomic_DNA"/>
</dbReference>
<accession>A0A382L731</accession>
<reference evidence="1" key="1">
    <citation type="submission" date="2018-05" db="EMBL/GenBank/DDBJ databases">
        <authorList>
            <person name="Lanie J.A."/>
            <person name="Ng W.-L."/>
            <person name="Kazmierczak K.M."/>
            <person name="Andrzejewski T.M."/>
            <person name="Davidsen T.M."/>
            <person name="Wayne K.J."/>
            <person name="Tettelin H."/>
            <person name="Glass J.I."/>
            <person name="Rusch D."/>
            <person name="Podicherti R."/>
            <person name="Tsui H.-C.T."/>
            <person name="Winkler M.E."/>
        </authorList>
    </citation>
    <scope>NUCLEOTIDE SEQUENCE</scope>
</reference>
<organism evidence="1">
    <name type="scientific">marine metagenome</name>
    <dbReference type="NCBI Taxonomy" id="408172"/>
    <lineage>
        <taxon>unclassified sequences</taxon>
        <taxon>metagenomes</taxon>
        <taxon>ecological metagenomes</taxon>
    </lineage>
</organism>
<dbReference type="AlphaFoldDB" id="A0A382L731"/>
<protein>
    <submittedName>
        <fullName evidence="1">Uncharacterized protein</fullName>
    </submittedName>
</protein>